<dbReference type="GO" id="GO:0016301">
    <property type="term" value="F:kinase activity"/>
    <property type="evidence" value="ECO:0007669"/>
    <property type="project" value="UniProtKB-KW"/>
</dbReference>
<keyword evidence="1" id="KW-0418">Kinase</keyword>
<protein>
    <submittedName>
        <fullName evidence="1">Uridine kinase</fullName>
    </submittedName>
</protein>
<name>A0ABS4VQY1_9PSEU</name>
<gene>
    <name evidence="1" type="ORF">JOF36_001690</name>
</gene>
<dbReference type="EMBL" id="JAGINU010000001">
    <property type="protein sequence ID" value="MBP2365994.1"/>
    <property type="molecule type" value="Genomic_DNA"/>
</dbReference>
<dbReference type="PANTHER" id="PTHR10285">
    <property type="entry name" value="URIDINE KINASE"/>
    <property type="match status" value="1"/>
</dbReference>
<accession>A0ABS4VQY1</accession>
<organism evidence="1 2">
    <name type="scientific">Pseudonocardia parietis</name>
    <dbReference type="NCBI Taxonomy" id="570936"/>
    <lineage>
        <taxon>Bacteria</taxon>
        <taxon>Bacillati</taxon>
        <taxon>Actinomycetota</taxon>
        <taxon>Actinomycetes</taxon>
        <taxon>Pseudonocardiales</taxon>
        <taxon>Pseudonocardiaceae</taxon>
        <taxon>Pseudonocardia</taxon>
    </lineage>
</organism>
<sequence>MSAAAEIMGRLQRLERHCSPTPALIAIDGGSGAGKTTTVEELRRYLTEASCVHCDDFFDAGVEISEWHSMSPAERASRCIDWRRLRSEALRPLSRGRRASWHPFDVSTASGLSADVVTAEPSGIVVVDGIYSSRPELVDMMALTVLVDASAATRRRRHDIREGGDESMWHQIWDAAEDHYLAHIRPPGTFDLVVQG</sequence>
<dbReference type="Gene3D" id="3.40.50.300">
    <property type="entry name" value="P-loop containing nucleotide triphosphate hydrolases"/>
    <property type="match status" value="1"/>
</dbReference>
<dbReference type="RefSeq" id="WP_210025925.1">
    <property type="nucleotide sequence ID" value="NZ_JAGINU010000001.1"/>
</dbReference>
<keyword evidence="2" id="KW-1185">Reference proteome</keyword>
<dbReference type="InterPro" id="IPR027417">
    <property type="entry name" value="P-loop_NTPase"/>
</dbReference>
<proteinExistence type="predicted"/>
<evidence type="ECO:0000313" key="2">
    <source>
        <dbReference type="Proteomes" id="UP001519295"/>
    </source>
</evidence>
<dbReference type="SUPFAM" id="SSF52540">
    <property type="entry name" value="P-loop containing nucleoside triphosphate hydrolases"/>
    <property type="match status" value="1"/>
</dbReference>
<keyword evidence="1" id="KW-0808">Transferase</keyword>
<comment type="caution">
    <text evidence="1">The sequence shown here is derived from an EMBL/GenBank/DDBJ whole genome shotgun (WGS) entry which is preliminary data.</text>
</comment>
<evidence type="ECO:0000313" key="1">
    <source>
        <dbReference type="EMBL" id="MBP2365994.1"/>
    </source>
</evidence>
<reference evidence="1 2" key="1">
    <citation type="submission" date="2021-03" db="EMBL/GenBank/DDBJ databases">
        <title>Sequencing the genomes of 1000 actinobacteria strains.</title>
        <authorList>
            <person name="Klenk H.-P."/>
        </authorList>
    </citation>
    <scope>NUCLEOTIDE SEQUENCE [LARGE SCALE GENOMIC DNA]</scope>
    <source>
        <strain evidence="1 2">DSM 45256</strain>
    </source>
</reference>
<dbReference type="Proteomes" id="UP001519295">
    <property type="component" value="Unassembled WGS sequence"/>
</dbReference>